<organism evidence="1 2">
    <name type="scientific">Protopolystoma xenopodis</name>
    <dbReference type="NCBI Taxonomy" id="117903"/>
    <lineage>
        <taxon>Eukaryota</taxon>
        <taxon>Metazoa</taxon>
        <taxon>Spiralia</taxon>
        <taxon>Lophotrochozoa</taxon>
        <taxon>Platyhelminthes</taxon>
        <taxon>Monogenea</taxon>
        <taxon>Polyopisthocotylea</taxon>
        <taxon>Polystomatidea</taxon>
        <taxon>Polystomatidae</taxon>
        <taxon>Protopolystoma</taxon>
    </lineage>
</organism>
<dbReference type="EMBL" id="CAAALY010018829">
    <property type="protein sequence ID" value="VEL13756.1"/>
    <property type="molecule type" value="Genomic_DNA"/>
</dbReference>
<dbReference type="InterPro" id="IPR015925">
    <property type="entry name" value="Ryanodine_IP3_receptor"/>
</dbReference>
<keyword evidence="2" id="KW-1185">Reference proteome</keyword>
<dbReference type="AlphaFoldDB" id="A0A448WKG1"/>
<dbReference type="OrthoDB" id="6154945at2759"/>
<reference evidence="1" key="1">
    <citation type="submission" date="2018-11" db="EMBL/GenBank/DDBJ databases">
        <authorList>
            <consortium name="Pathogen Informatics"/>
        </authorList>
    </citation>
    <scope>NUCLEOTIDE SEQUENCE</scope>
</reference>
<dbReference type="Proteomes" id="UP000784294">
    <property type="component" value="Unassembled WGS sequence"/>
</dbReference>
<dbReference type="Gene3D" id="1.25.10.30">
    <property type="entry name" value="IP3 receptor type 1 binding core, RIH domain"/>
    <property type="match status" value="1"/>
</dbReference>
<accession>A0A448WKG1</accession>
<dbReference type="PANTHER" id="PTHR13715">
    <property type="entry name" value="RYANODINE RECEPTOR AND IP3 RECEPTOR"/>
    <property type="match status" value="1"/>
</dbReference>
<dbReference type="PANTHER" id="PTHR13715:SF102">
    <property type="entry name" value="INOSITOL 1,4,5-TRISPHOSPHATE RECEPTOR"/>
    <property type="match status" value="1"/>
</dbReference>
<gene>
    <name evidence="1" type="ORF">PXEA_LOCUS7196</name>
</gene>
<evidence type="ECO:0000313" key="2">
    <source>
        <dbReference type="Proteomes" id="UP000784294"/>
    </source>
</evidence>
<name>A0A448WKG1_9PLAT</name>
<sequence length="111" mass="12468">MLGCALLREDKEAFAIVRVSSDEVRDLDFANDATRVLSSMAHKIEHGELTHAHKKSLVSLLGEIIFFLIDVPNTADDPLQYDVGSDLPSRARQKLLREQEIIDQVGQDYAF</sequence>
<proteinExistence type="predicted"/>
<evidence type="ECO:0000313" key="1">
    <source>
        <dbReference type="EMBL" id="VEL13756.1"/>
    </source>
</evidence>
<comment type="caution">
    <text evidence="1">The sequence shown here is derived from an EMBL/GenBank/DDBJ whole genome shotgun (WGS) entry which is preliminary data.</text>
</comment>
<dbReference type="InterPro" id="IPR035910">
    <property type="entry name" value="RyR/IP3R_RIH_dom_sf"/>
</dbReference>
<dbReference type="SUPFAM" id="SSF100909">
    <property type="entry name" value="IP3 receptor type 1 binding core, domain 2"/>
    <property type="match status" value="1"/>
</dbReference>
<protein>
    <submittedName>
        <fullName evidence="1">Uncharacterized protein</fullName>
    </submittedName>
</protein>
<dbReference type="GO" id="GO:0006816">
    <property type="term" value="P:calcium ion transport"/>
    <property type="evidence" value="ECO:0007669"/>
    <property type="project" value="InterPro"/>
</dbReference>